<accession>A0A9P9EQU0</accession>
<feature type="region of interest" description="Disordered" evidence="1">
    <location>
        <begin position="102"/>
        <end position="127"/>
    </location>
</feature>
<evidence type="ECO:0000256" key="1">
    <source>
        <dbReference type="SAM" id="MobiDB-lite"/>
    </source>
</evidence>
<gene>
    <name evidence="2" type="ORF">B0J13DRAFT_637305</name>
</gene>
<evidence type="ECO:0000313" key="2">
    <source>
        <dbReference type="EMBL" id="KAH7141552.1"/>
    </source>
</evidence>
<protein>
    <submittedName>
        <fullName evidence="2">Uncharacterized protein</fullName>
    </submittedName>
</protein>
<dbReference type="OrthoDB" id="3515175at2759"/>
<comment type="caution">
    <text evidence="2">The sequence shown here is derived from an EMBL/GenBank/DDBJ whole genome shotgun (WGS) entry which is preliminary data.</text>
</comment>
<proteinExistence type="predicted"/>
<dbReference type="Proteomes" id="UP000717696">
    <property type="component" value="Unassembled WGS sequence"/>
</dbReference>
<reference evidence="2" key="1">
    <citation type="journal article" date="2021" name="Nat. Commun.">
        <title>Genetic determinants of endophytism in the Arabidopsis root mycobiome.</title>
        <authorList>
            <person name="Mesny F."/>
            <person name="Miyauchi S."/>
            <person name="Thiergart T."/>
            <person name="Pickel B."/>
            <person name="Atanasova L."/>
            <person name="Karlsson M."/>
            <person name="Huettel B."/>
            <person name="Barry K.W."/>
            <person name="Haridas S."/>
            <person name="Chen C."/>
            <person name="Bauer D."/>
            <person name="Andreopoulos W."/>
            <person name="Pangilinan J."/>
            <person name="LaButti K."/>
            <person name="Riley R."/>
            <person name="Lipzen A."/>
            <person name="Clum A."/>
            <person name="Drula E."/>
            <person name="Henrissat B."/>
            <person name="Kohler A."/>
            <person name="Grigoriev I.V."/>
            <person name="Martin F.M."/>
            <person name="Hacquard S."/>
        </authorList>
    </citation>
    <scope>NUCLEOTIDE SEQUENCE</scope>
    <source>
        <strain evidence="2">MPI-CAGE-AT-0021</strain>
    </source>
</reference>
<sequence>MALRQGGDIQVSPQHRVTQLPWSHDIREFPFISTCLMLGLTSDHVYRTRPHDVQAQPLATTFRDDQPEYGMVILDISDRDDIGHGIVSFPFHYMGETQPNYWGEYDPIEDGPPSREPDVDLDESRPDCLYRPSSIQSTFRTRAMGRN</sequence>
<dbReference type="AlphaFoldDB" id="A0A9P9EQU0"/>
<evidence type="ECO:0000313" key="3">
    <source>
        <dbReference type="Proteomes" id="UP000717696"/>
    </source>
</evidence>
<dbReference type="EMBL" id="JAGMUU010000012">
    <property type="protein sequence ID" value="KAH7141552.1"/>
    <property type="molecule type" value="Genomic_DNA"/>
</dbReference>
<name>A0A9P9EQU0_9HYPO</name>
<keyword evidence="3" id="KW-1185">Reference proteome</keyword>
<organism evidence="2 3">
    <name type="scientific">Dactylonectria estremocensis</name>
    <dbReference type="NCBI Taxonomy" id="1079267"/>
    <lineage>
        <taxon>Eukaryota</taxon>
        <taxon>Fungi</taxon>
        <taxon>Dikarya</taxon>
        <taxon>Ascomycota</taxon>
        <taxon>Pezizomycotina</taxon>
        <taxon>Sordariomycetes</taxon>
        <taxon>Hypocreomycetidae</taxon>
        <taxon>Hypocreales</taxon>
        <taxon>Nectriaceae</taxon>
        <taxon>Dactylonectria</taxon>
    </lineage>
</organism>
<feature type="compositionally biased region" description="Basic and acidic residues" evidence="1">
    <location>
        <begin position="112"/>
        <end position="127"/>
    </location>
</feature>